<evidence type="ECO:0000256" key="7">
    <source>
        <dbReference type="ARBA" id="ARBA00022982"/>
    </source>
</evidence>
<evidence type="ECO:0000256" key="4">
    <source>
        <dbReference type="ARBA" id="ARBA00022617"/>
    </source>
</evidence>
<keyword evidence="16" id="KW-1185">Reference proteome</keyword>
<keyword evidence="8 13" id="KW-1133">Transmembrane helix</keyword>
<evidence type="ECO:0000256" key="1">
    <source>
        <dbReference type="ARBA" id="ARBA00004651"/>
    </source>
</evidence>
<keyword evidence="2" id="KW-0813">Transport</keyword>
<evidence type="ECO:0000256" key="5">
    <source>
        <dbReference type="ARBA" id="ARBA00022692"/>
    </source>
</evidence>
<feature type="domain" description="NarG-like" evidence="14">
    <location>
        <begin position="4"/>
        <end position="220"/>
    </location>
</feature>
<evidence type="ECO:0000256" key="11">
    <source>
        <dbReference type="ARBA" id="ARBA00023063"/>
    </source>
</evidence>
<evidence type="ECO:0000256" key="9">
    <source>
        <dbReference type="ARBA" id="ARBA00023002"/>
    </source>
</evidence>
<comment type="subcellular location">
    <subcellularLocation>
        <location evidence="1">Cell membrane</location>
        <topology evidence="1">Multi-pass membrane protein</topology>
    </subcellularLocation>
</comment>
<dbReference type="NCBIfam" id="TIGR00351">
    <property type="entry name" value="narI"/>
    <property type="match status" value="1"/>
</dbReference>
<dbReference type="Proteomes" id="UP001595823">
    <property type="component" value="Unassembled WGS sequence"/>
</dbReference>
<keyword evidence="4" id="KW-0349">Heme</keyword>
<evidence type="ECO:0000313" key="16">
    <source>
        <dbReference type="Proteomes" id="UP001595823"/>
    </source>
</evidence>
<keyword evidence="9" id="KW-0560">Oxidoreductase</keyword>
<proteinExistence type="predicted"/>
<dbReference type="RefSeq" id="WP_380623199.1">
    <property type="nucleotide sequence ID" value="NZ_JBHSDK010000023.1"/>
</dbReference>
<feature type="transmembrane region" description="Helical" evidence="13">
    <location>
        <begin position="6"/>
        <end position="23"/>
    </location>
</feature>
<feature type="transmembrane region" description="Helical" evidence="13">
    <location>
        <begin position="89"/>
        <end position="108"/>
    </location>
</feature>
<feature type="transmembrane region" description="Helical" evidence="13">
    <location>
        <begin position="128"/>
        <end position="146"/>
    </location>
</feature>
<evidence type="ECO:0000256" key="10">
    <source>
        <dbReference type="ARBA" id="ARBA00023004"/>
    </source>
</evidence>
<dbReference type="PANTHER" id="PTHR30598:SF3">
    <property type="entry name" value="RESPIRATORY NITRATE REDUCTASE 1 GAMMA CHAIN"/>
    <property type="match status" value="1"/>
</dbReference>
<dbReference type="PANTHER" id="PTHR30598">
    <property type="entry name" value="NITRATE REDUCTASE PRIVATE CHAPERONE, REDOX ENZYME MATURATION PROTEIN REMP FAMILY"/>
    <property type="match status" value="1"/>
</dbReference>
<feature type="transmembrane region" description="Helical" evidence="13">
    <location>
        <begin position="184"/>
        <end position="211"/>
    </location>
</feature>
<protein>
    <submittedName>
        <fullName evidence="15">Respiratory nitrate reductase subunit gamma</fullName>
    </submittedName>
</protein>
<evidence type="ECO:0000313" key="15">
    <source>
        <dbReference type="EMBL" id="MFC4336846.1"/>
    </source>
</evidence>
<evidence type="ECO:0000256" key="8">
    <source>
        <dbReference type="ARBA" id="ARBA00022989"/>
    </source>
</evidence>
<keyword evidence="6" id="KW-0479">Metal-binding</keyword>
<dbReference type="InterPro" id="IPR023234">
    <property type="entry name" value="NarG-like_domain"/>
</dbReference>
<evidence type="ECO:0000256" key="2">
    <source>
        <dbReference type="ARBA" id="ARBA00022448"/>
    </source>
</evidence>
<evidence type="ECO:0000256" key="13">
    <source>
        <dbReference type="SAM" id="Phobius"/>
    </source>
</evidence>
<organism evidence="15 16">
    <name type="scientific">Salininema proteolyticum</name>
    <dbReference type="NCBI Taxonomy" id="1607685"/>
    <lineage>
        <taxon>Bacteria</taxon>
        <taxon>Bacillati</taxon>
        <taxon>Actinomycetota</taxon>
        <taxon>Actinomycetes</taxon>
        <taxon>Glycomycetales</taxon>
        <taxon>Glycomycetaceae</taxon>
        <taxon>Salininema</taxon>
    </lineage>
</organism>
<keyword evidence="5 13" id="KW-0812">Transmembrane</keyword>
<sequence length="231" mass="25705">MSFFLWAALPYIVLTLLIGGIVWRWRYDRFGWTTRSSQAYESALLRIASPLFHFGLLAVIAGHFVGLVVPESWTTALGLSPEGYHVGSLVLGVPAAAATLAGVALLVWRRRTKGPVFNATTKNDKTMYVVLALALLTGTLVTLMNIDVDHDYRGSVSVWFRSVFVLDPDVAAMESAPVQFHVHAVVGMLLIACMPFTRLVHAFAAPVGYLWRPYVVYRARDGRRTRQLSRR</sequence>
<keyword evidence="10" id="KW-0408">Iron</keyword>
<dbReference type="Gene3D" id="1.20.950.20">
    <property type="entry name" value="Transmembrane di-heme cytochromes, Chain C"/>
    <property type="match status" value="1"/>
</dbReference>
<feature type="transmembrane region" description="Helical" evidence="13">
    <location>
        <begin position="44"/>
        <end position="69"/>
    </location>
</feature>
<dbReference type="InterPro" id="IPR051936">
    <property type="entry name" value="Heme-iron_electron_transfer"/>
</dbReference>
<name>A0ABV8U1Z2_9ACTN</name>
<dbReference type="SUPFAM" id="SSF103501">
    <property type="entry name" value="Respiratory nitrate reductase 1 gamma chain"/>
    <property type="match status" value="1"/>
</dbReference>
<accession>A0ABV8U1Z2</accession>
<keyword evidence="12 13" id="KW-0472">Membrane</keyword>
<dbReference type="InterPro" id="IPR036197">
    <property type="entry name" value="NarG-like_sf"/>
</dbReference>
<keyword evidence="11" id="KW-0534">Nitrate assimilation</keyword>
<comment type="caution">
    <text evidence="15">The sequence shown here is derived from an EMBL/GenBank/DDBJ whole genome shotgun (WGS) entry which is preliminary data.</text>
</comment>
<evidence type="ECO:0000259" key="14">
    <source>
        <dbReference type="Pfam" id="PF02665"/>
    </source>
</evidence>
<gene>
    <name evidence="15" type="primary">narI</name>
    <name evidence="15" type="ORF">ACFPET_16720</name>
</gene>
<dbReference type="Pfam" id="PF02665">
    <property type="entry name" value="Nitrate_red_gam"/>
    <property type="match status" value="1"/>
</dbReference>
<evidence type="ECO:0000256" key="6">
    <source>
        <dbReference type="ARBA" id="ARBA00022723"/>
    </source>
</evidence>
<dbReference type="InterPro" id="IPR003816">
    <property type="entry name" value="Nitrate_red_gam"/>
</dbReference>
<dbReference type="EMBL" id="JBHSDK010000023">
    <property type="protein sequence ID" value="MFC4336846.1"/>
    <property type="molecule type" value="Genomic_DNA"/>
</dbReference>
<evidence type="ECO:0000256" key="3">
    <source>
        <dbReference type="ARBA" id="ARBA00022475"/>
    </source>
</evidence>
<keyword evidence="7" id="KW-0249">Electron transport</keyword>
<reference evidence="16" key="1">
    <citation type="journal article" date="2019" name="Int. J. Syst. Evol. Microbiol.">
        <title>The Global Catalogue of Microorganisms (GCM) 10K type strain sequencing project: providing services to taxonomists for standard genome sequencing and annotation.</title>
        <authorList>
            <consortium name="The Broad Institute Genomics Platform"/>
            <consortium name="The Broad Institute Genome Sequencing Center for Infectious Disease"/>
            <person name="Wu L."/>
            <person name="Ma J."/>
        </authorList>
    </citation>
    <scope>NUCLEOTIDE SEQUENCE [LARGE SCALE GENOMIC DNA]</scope>
    <source>
        <strain evidence="16">IBRC-M 10908</strain>
    </source>
</reference>
<evidence type="ECO:0000256" key="12">
    <source>
        <dbReference type="ARBA" id="ARBA00023136"/>
    </source>
</evidence>
<keyword evidence="3" id="KW-1003">Cell membrane</keyword>